<protein>
    <submittedName>
        <fullName evidence="2">Uncharacterized protein</fullName>
    </submittedName>
</protein>
<evidence type="ECO:0000313" key="2">
    <source>
        <dbReference type="EMBL" id="KIK99257.1"/>
    </source>
</evidence>
<reference evidence="3" key="2">
    <citation type="submission" date="2015-01" db="EMBL/GenBank/DDBJ databases">
        <title>Evolutionary Origins and Diversification of the Mycorrhizal Mutualists.</title>
        <authorList>
            <consortium name="DOE Joint Genome Institute"/>
            <consortium name="Mycorrhizal Genomics Consortium"/>
            <person name="Kohler A."/>
            <person name="Kuo A."/>
            <person name="Nagy L.G."/>
            <person name="Floudas D."/>
            <person name="Copeland A."/>
            <person name="Barry K.W."/>
            <person name="Cichocki N."/>
            <person name="Veneault-Fourrey C."/>
            <person name="LaButti K."/>
            <person name="Lindquist E.A."/>
            <person name="Lipzen A."/>
            <person name="Lundell T."/>
            <person name="Morin E."/>
            <person name="Murat C."/>
            <person name="Riley R."/>
            <person name="Ohm R."/>
            <person name="Sun H."/>
            <person name="Tunlid A."/>
            <person name="Henrissat B."/>
            <person name="Grigoriev I.V."/>
            <person name="Hibbett D.S."/>
            <person name="Martin F."/>
        </authorList>
    </citation>
    <scope>NUCLEOTIDE SEQUENCE [LARGE SCALE GENOMIC DNA]</scope>
    <source>
        <strain evidence="3">Ve08.2h10</strain>
    </source>
</reference>
<keyword evidence="3" id="KW-1185">Reference proteome</keyword>
<accession>A0A0D0DL11</accession>
<sequence length="93" mass="10749">MQCSLLASSRSFKDSSMRSQRRRASVPKRAVSRRKNRQRHGKQKLKKKTNADRKSLTMRSMYAIERRSSEGKDTMSFSGMLKSHDISSLRDIA</sequence>
<dbReference type="Proteomes" id="UP000054538">
    <property type="component" value="Unassembled WGS sequence"/>
</dbReference>
<name>A0A0D0DL11_9AGAM</name>
<evidence type="ECO:0000313" key="3">
    <source>
        <dbReference type="Proteomes" id="UP000054538"/>
    </source>
</evidence>
<reference evidence="2 3" key="1">
    <citation type="submission" date="2014-04" db="EMBL/GenBank/DDBJ databases">
        <authorList>
            <consortium name="DOE Joint Genome Institute"/>
            <person name="Kuo A."/>
            <person name="Kohler A."/>
            <person name="Jargeat P."/>
            <person name="Nagy L.G."/>
            <person name="Floudas D."/>
            <person name="Copeland A."/>
            <person name="Barry K.W."/>
            <person name="Cichocki N."/>
            <person name="Veneault-Fourrey C."/>
            <person name="LaButti K."/>
            <person name="Lindquist E.A."/>
            <person name="Lipzen A."/>
            <person name="Lundell T."/>
            <person name="Morin E."/>
            <person name="Murat C."/>
            <person name="Sun H."/>
            <person name="Tunlid A."/>
            <person name="Henrissat B."/>
            <person name="Grigoriev I.V."/>
            <person name="Hibbett D.S."/>
            <person name="Martin F."/>
            <person name="Nordberg H.P."/>
            <person name="Cantor M.N."/>
            <person name="Hua S.X."/>
        </authorList>
    </citation>
    <scope>NUCLEOTIDE SEQUENCE [LARGE SCALE GENOMIC DNA]</scope>
    <source>
        <strain evidence="2 3">Ve08.2h10</strain>
    </source>
</reference>
<organism evidence="2 3">
    <name type="scientific">Paxillus rubicundulus Ve08.2h10</name>
    <dbReference type="NCBI Taxonomy" id="930991"/>
    <lineage>
        <taxon>Eukaryota</taxon>
        <taxon>Fungi</taxon>
        <taxon>Dikarya</taxon>
        <taxon>Basidiomycota</taxon>
        <taxon>Agaricomycotina</taxon>
        <taxon>Agaricomycetes</taxon>
        <taxon>Agaricomycetidae</taxon>
        <taxon>Boletales</taxon>
        <taxon>Paxilineae</taxon>
        <taxon>Paxillaceae</taxon>
        <taxon>Paxillus</taxon>
    </lineage>
</organism>
<dbReference type="InParanoid" id="A0A0D0DL11"/>
<feature type="region of interest" description="Disordered" evidence="1">
    <location>
        <begin position="1"/>
        <end position="93"/>
    </location>
</feature>
<evidence type="ECO:0000256" key="1">
    <source>
        <dbReference type="SAM" id="MobiDB-lite"/>
    </source>
</evidence>
<proteinExistence type="predicted"/>
<dbReference type="AlphaFoldDB" id="A0A0D0DL11"/>
<feature type="compositionally biased region" description="Basic and acidic residues" evidence="1">
    <location>
        <begin position="82"/>
        <end position="93"/>
    </location>
</feature>
<dbReference type="HOGENOM" id="CLU_2400345_0_0_1"/>
<dbReference type="EMBL" id="KN824865">
    <property type="protein sequence ID" value="KIK99257.1"/>
    <property type="molecule type" value="Genomic_DNA"/>
</dbReference>
<feature type="compositionally biased region" description="Basic residues" evidence="1">
    <location>
        <begin position="19"/>
        <end position="48"/>
    </location>
</feature>
<feature type="compositionally biased region" description="Basic and acidic residues" evidence="1">
    <location>
        <begin position="64"/>
        <end position="73"/>
    </location>
</feature>
<gene>
    <name evidence="2" type="ORF">PAXRUDRAFT_559466</name>
</gene>